<dbReference type="PANTHER" id="PTHR43303:SF4">
    <property type="entry name" value="NADPH DEHYDROGENASE C23G7.10C-RELATED"/>
    <property type="match status" value="1"/>
</dbReference>
<comment type="cofactor">
    <cofactor evidence="1">
        <name>FMN</name>
        <dbReference type="ChEBI" id="CHEBI:58210"/>
    </cofactor>
</comment>
<dbReference type="GO" id="GO:0050661">
    <property type="term" value="F:NADP binding"/>
    <property type="evidence" value="ECO:0007669"/>
    <property type="project" value="InterPro"/>
</dbReference>
<evidence type="ECO:0000256" key="5">
    <source>
        <dbReference type="ARBA" id="ARBA00023002"/>
    </source>
</evidence>
<evidence type="ECO:0000256" key="4">
    <source>
        <dbReference type="ARBA" id="ARBA00022857"/>
    </source>
</evidence>
<dbReference type="GO" id="GO:0010181">
    <property type="term" value="F:FMN binding"/>
    <property type="evidence" value="ECO:0007669"/>
    <property type="project" value="InterPro"/>
</dbReference>
<dbReference type="OrthoDB" id="9784632at2"/>
<dbReference type="AlphaFoldDB" id="A0A363CWK9"/>
<evidence type="ECO:0000256" key="2">
    <source>
        <dbReference type="ARBA" id="ARBA00022630"/>
    </source>
</evidence>
<dbReference type="EMBL" id="MUXE01000022">
    <property type="protein sequence ID" value="PUE63464.1"/>
    <property type="molecule type" value="Genomic_DNA"/>
</dbReference>
<name>A0A363CWK9_9BACT</name>
<dbReference type="InterPro" id="IPR013785">
    <property type="entry name" value="Aldolase_TIM"/>
</dbReference>
<evidence type="ECO:0000313" key="7">
    <source>
        <dbReference type="EMBL" id="PUE63464.1"/>
    </source>
</evidence>
<dbReference type="GO" id="GO:0003959">
    <property type="term" value="F:NADPH dehydrogenase activity"/>
    <property type="evidence" value="ECO:0007669"/>
    <property type="project" value="InterPro"/>
</dbReference>
<sequence>MSLLFQEAKIGNMTLKNRIVMPPMCMYSSDNSGELKTFHKGHYLARAIGGVGFIIFEATAIEPKGRISANDLGLWHDSLIKAHKKLNKKIHSFGAKTAIQIAHAGRKCTVEDETPIAPSAIAFSENKPFKMPKAVTLEDIKNIKELFVKAALRAKKADFDAIELHAAHGYLLCEFLSPLSNNRDDIYGGSLENRCRLVLEIAKELKEKVDLPLLVRISADEWMNEGWNISDSIYLSKELEKLGVDAIHVSSGGNQEKTDKTPKIEPLYQSDWAKQIKKEIKIPVIAVGLITTAKEGEKLLEEKYCDFVAYGRELLRSPNFAFYAASEFKEKDKIILSYQRAFI</sequence>
<dbReference type="RefSeq" id="WP_108560993.1">
    <property type="nucleotide sequence ID" value="NZ_MUXE01000022.1"/>
</dbReference>
<dbReference type="PANTHER" id="PTHR43303">
    <property type="entry name" value="NADPH DEHYDROGENASE C23G7.10C-RELATED"/>
    <property type="match status" value="1"/>
</dbReference>
<accession>A0A363CWK9</accession>
<keyword evidence="3" id="KW-0288">FMN</keyword>
<keyword evidence="4" id="KW-0521">NADP</keyword>
<dbReference type="Gene3D" id="3.20.20.70">
    <property type="entry name" value="Aldolase class I"/>
    <property type="match status" value="1"/>
</dbReference>
<evidence type="ECO:0000313" key="8">
    <source>
        <dbReference type="Proteomes" id="UP000251135"/>
    </source>
</evidence>
<evidence type="ECO:0000256" key="3">
    <source>
        <dbReference type="ARBA" id="ARBA00022643"/>
    </source>
</evidence>
<dbReference type="InterPro" id="IPR044152">
    <property type="entry name" value="YqjM-like"/>
</dbReference>
<evidence type="ECO:0000259" key="6">
    <source>
        <dbReference type="Pfam" id="PF00724"/>
    </source>
</evidence>
<comment type="caution">
    <text evidence="7">The sequence shown here is derived from an EMBL/GenBank/DDBJ whole genome shotgun (WGS) entry which is preliminary data.</text>
</comment>
<reference evidence="7 8" key="1">
    <citation type="submission" date="2017-02" db="EMBL/GenBank/DDBJ databases">
        <title>Arcobacter caeni sp. nov, a new Arcobacter species isolated from reclaimed water.</title>
        <authorList>
            <person name="Figueras M.J."/>
            <person name="Perez-Cataluna A."/>
            <person name="Salas-Masso N."/>
        </authorList>
    </citation>
    <scope>NUCLEOTIDE SEQUENCE [LARGE SCALE GENOMIC DNA]</scope>
    <source>
        <strain evidence="7 8">RW17-10</strain>
    </source>
</reference>
<dbReference type="Pfam" id="PF00724">
    <property type="entry name" value="Oxidored_FMN"/>
    <property type="match status" value="1"/>
</dbReference>
<proteinExistence type="predicted"/>
<evidence type="ECO:0000256" key="1">
    <source>
        <dbReference type="ARBA" id="ARBA00001917"/>
    </source>
</evidence>
<dbReference type="InterPro" id="IPR001155">
    <property type="entry name" value="OxRdtase_FMN_N"/>
</dbReference>
<dbReference type="SUPFAM" id="SSF51395">
    <property type="entry name" value="FMN-linked oxidoreductases"/>
    <property type="match status" value="1"/>
</dbReference>
<keyword evidence="5" id="KW-0560">Oxidoreductase</keyword>
<organism evidence="7 8">
    <name type="scientific">Arcobacter caeni</name>
    <dbReference type="NCBI Taxonomy" id="1912877"/>
    <lineage>
        <taxon>Bacteria</taxon>
        <taxon>Pseudomonadati</taxon>
        <taxon>Campylobacterota</taxon>
        <taxon>Epsilonproteobacteria</taxon>
        <taxon>Campylobacterales</taxon>
        <taxon>Arcobacteraceae</taxon>
        <taxon>Arcobacter</taxon>
    </lineage>
</organism>
<keyword evidence="2" id="KW-0285">Flavoprotein</keyword>
<dbReference type="Proteomes" id="UP000251135">
    <property type="component" value="Unassembled WGS sequence"/>
</dbReference>
<feature type="domain" description="NADH:flavin oxidoreductase/NADH oxidase N-terminal" evidence="6">
    <location>
        <begin position="4"/>
        <end position="327"/>
    </location>
</feature>
<protein>
    <submittedName>
        <fullName evidence="7">NADH:flavin oxidoreductase</fullName>
    </submittedName>
</protein>
<dbReference type="CDD" id="cd02932">
    <property type="entry name" value="OYE_YqiM_FMN"/>
    <property type="match status" value="1"/>
</dbReference>
<gene>
    <name evidence="7" type="ORF">B0174_11155</name>
</gene>
<keyword evidence="8" id="KW-1185">Reference proteome</keyword>